<dbReference type="PROSITE" id="PS50931">
    <property type="entry name" value="HTH_LYSR"/>
    <property type="match status" value="1"/>
</dbReference>
<organism evidence="6 7">
    <name type="scientific">Pacificibacter marinus</name>
    <dbReference type="NCBI Taxonomy" id="658057"/>
    <lineage>
        <taxon>Bacteria</taxon>
        <taxon>Pseudomonadati</taxon>
        <taxon>Pseudomonadota</taxon>
        <taxon>Alphaproteobacteria</taxon>
        <taxon>Rhodobacterales</taxon>
        <taxon>Roseobacteraceae</taxon>
        <taxon>Pacificibacter</taxon>
    </lineage>
</organism>
<dbReference type="FunFam" id="1.10.10.10:FF:000001">
    <property type="entry name" value="LysR family transcriptional regulator"/>
    <property type="match status" value="1"/>
</dbReference>
<name>A0A1Y5TRU9_9RHOB</name>
<protein>
    <submittedName>
        <fullName evidence="6">Glycine cleavage system transcriptional activator</fullName>
    </submittedName>
</protein>
<feature type="domain" description="HTH lysR-type" evidence="5">
    <location>
        <begin position="13"/>
        <end position="62"/>
    </location>
</feature>
<dbReference type="Gene3D" id="1.10.10.10">
    <property type="entry name" value="Winged helix-like DNA-binding domain superfamily/Winged helix DNA-binding domain"/>
    <property type="match status" value="1"/>
</dbReference>
<gene>
    <name evidence="6" type="primary">gcvA_2</name>
    <name evidence="6" type="ORF">PAM7971_03654</name>
</gene>
<dbReference type="CDD" id="cd08432">
    <property type="entry name" value="PBP2_GcdR_TrpI_HvrB_AmpR_like"/>
    <property type="match status" value="1"/>
</dbReference>
<evidence type="ECO:0000256" key="3">
    <source>
        <dbReference type="ARBA" id="ARBA00023125"/>
    </source>
</evidence>
<proteinExistence type="inferred from homology"/>
<dbReference type="PANTHER" id="PTHR30537">
    <property type="entry name" value="HTH-TYPE TRANSCRIPTIONAL REGULATOR"/>
    <property type="match status" value="1"/>
</dbReference>
<reference evidence="6 7" key="1">
    <citation type="submission" date="2017-03" db="EMBL/GenBank/DDBJ databases">
        <authorList>
            <person name="Afonso C.L."/>
            <person name="Miller P.J."/>
            <person name="Scott M.A."/>
            <person name="Spackman E."/>
            <person name="Goraichik I."/>
            <person name="Dimitrov K.M."/>
            <person name="Suarez D.L."/>
            <person name="Swayne D.E."/>
        </authorList>
    </citation>
    <scope>NUCLEOTIDE SEQUENCE [LARGE SCALE GENOMIC DNA]</scope>
    <source>
        <strain evidence="6 7">CECT 7971</strain>
    </source>
</reference>
<dbReference type="AlphaFoldDB" id="A0A1Y5TRU9"/>
<dbReference type="InterPro" id="IPR036390">
    <property type="entry name" value="WH_DNA-bd_sf"/>
</dbReference>
<evidence type="ECO:0000313" key="7">
    <source>
        <dbReference type="Proteomes" id="UP000193307"/>
    </source>
</evidence>
<keyword evidence="2" id="KW-0805">Transcription regulation</keyword>
<dbReference type="PRINTS" id="PR00039">
    <property type="entry name" value="HTHLYSR"/>
</dbReference>
<dbReference type="OrthoDB" id="5526340at2"/>
<keyword evidence="3" id="KW-0238">DNA-binding</keyword>
<dbReference type="InterPro" id="IPR058163">
    <property type="entry name" value="LysR-type_TF_proteobact-type"/>
</dbReference>
<dbReference type="GO" id="GO:0043565">
    <property type="term" value="F:sequence-specific DNA binding"/>
    <property type="evidence" value="ECO:0007669"/>
    <property type="project" value="TreeGrafter"/>
</dbReference>
<dbReference type="STRING" id="658057.SAMN04488032_1182"/>
<dbReference type="Proteomes" id="UP000193307">
    <property type="component" value="Unassembled WGS sequence"/>
</dbReference>
<evidence type="ECO:0000256" key="1">
    <source>
        <dbReference type="ARBA" id="ARBA00009437"/>
    </source>
</evidence>
<comment type="similarity">
    <text evidence="1">Belongs to the LysR transcriptional regulatory family.</text>
</comment>
<dbReference type="SUPFAM" id="SSF53850">
    <property type="entry name" value="Periplasmic binding protein-like II"/>
    <property type="match status" value="1"/>
</dbReference>
<dbReference type="Gene3D" id="3.40.190.10">
    <property type="entry name" value="Periplasmic binding protein-like II"/>
    <property type="match status" value="2"/>
</dbReference>
<evidence type="ECO:0000256" key="4">
    <source>
        <dbReference type="ARBA" id="ARBA00023163"/>
    </source>
</evidence>
<dbReference type="InterPro" id="IPR000847">
    <property type="entry name" value="LysR_HTH_N"/>
</dbReference>
<dbReference type="Pfam" id="PF03466">
    <property type="entry name" value="LysR_substrate"/>
    <property type="match status" value="1"/>
</dbReference>
<keyword evidence="7" id="KW-1185">Reference proteome</keyword>
<evidence type="ECO:0000256" key="2">
    <source>
        <dbReference type="ARBA" id="ARBA00023015"/>
    </source>
</evidence>
<accession>A0A1Y5TRU9</accession>
<dbReference type="Pfam" id="PF00126">
    <property type="entry name" value="HTH_1"/>
    <property type="match status" value="1"/>
</dbReference>
<dbReference type="InterPro" id="IPR036388">
    <property type="entry name" value="WH-like_DNA-bd_sf"/>
</dbReference>
<evidence type="ECO:0000313" key="6">
    <source>
        <dbReference type="EMBL" id="SLN68634.1"/>
    </source>
</evidence>
<sequence>MARLNSLNSYVFFEAVARRKSVTRAAEELLVSPSAVSQQVKLLEQQLGIKLFRREGRSSSLTLEGEQLFKASSAAIRMLKDAQRHLGKQHEARRLNLRVTPSFGVRWLGPRLADFVQSQPTWDLRVDAAPDPTDFDREIMDFDIRYGTAAWEGFECQPILSDQVLPLCAPAMRDDLRARFGTDPAAMLGGARLIDSARALCQWDFWLHRNGLSVESNTKSILLDRSSLALQMACDGAGVVLESLAVATGEVARGDLVPLTPTLPVVEFPAYWVVCPARHMKRRAVASFLTWISEQADLHKITTSSIMEQYDLSVDVLQSPADELGGQGAGTT</sequence>
<dbReference type="GO" id="GO:0003700">
    <property type="term" value="F:DNA-binding transcription factor activity"/>
    <property type="evidence" value="ECO:0007669"/>
    <property type="project" value="InterPro"/>
</dbReference>
<dbReference type="SUPFAM" id="SSF46785">
    <property type="entry name" value="Winged helix' DNA-binding domain"/>
    <property type="match status" value="1"/>
</dbReference>
<dbReference type="GO" id="GO:0006351">
    <property type="term" value="P:DNA-templated transcription"/>
    <property type="evidence" value="ECO:0007669"/>
    <property type="project" value="TreeGrafter"/>
</dbReference>
<keyword evidence="4" id="KW-0804">Transcription</keyword>
<dbReference type="EMBL" id="FWFW01000017">
    <property type="protein sequence ID" value="SLN68634.1"/>
    <property type="molecule type" value="Genomic_DNA"/>
</dbReference>
<dbReference type="PANTHER" id="PTHR30537:SF74">
    <property type="entry name" value="HTH-TYPE TRANSCRIPTIONAL REGULATOR TRPI"/>
    <property type="match status" value="1"/>
</dbReference>
<evidence type="ECO:0000259" key="5">
    <source>
        <dbReference type="PROSITE" id="PS50931"/>
    </source>
</evidence>
<dbReference type="InterPro" id="IPR005119">
    <property type="entry name" value="LysR_subst-bd"/>
</dbReference>
<dbReference type="RefSeq" id="WP_085850721.1">
    <property type="nucleotide sequence ID" value="NZ_FNZV01000018.1"/>
</dbReference>